<accession>A0A8I6WSX2</accession>
<dbReference type="EnsemblPlants" id="HORVU.MOREX.r3.2HG0131930.1">
    <property type="protein sequence ID" value="HORVU.MOREX.r3.2HG0131930.1.CDS1"/>
    <property type="gene ID" value="HORVU.MOREX.r3.2HG0131930"/>
</dbReference>
<evidence type="ECO:0000313" key="2">
    <source>
        <dbReference type="Proteomes" id="UP000011116"/>
    </source>
</evidence>
<reference evidence="2" key="1">
    <citation type="journal article" date="2012" name="Nature">
        <title>A physical, genetic and functional sequence assembly of the barley genome.</title>
        <authorList>
            <consortium name="The International Barley Genome Sequencing Consortium"/>
            <person name="Mayer K.F."/>
            <person name="Waugh R."/>
            <person name="Brown J.W."/>
            <person name="Schulman A."/>
            <person name="Langridge P."/>
            <person name="Platzer M."/>
            <person name="Fincher G.B."/>
            <person name="Muehlbauer G.J."/>
            <person name="Sato K."/>
            <person name="Close T.J."/>
            <person name="Wise R.P."/>
            <person name="Stein N."/>
        </authorList>
    </citation>
    <scope>NUCLEOTIDE SEQUENCE [LARGE SCALE GENOMIC DNA]</scope>
    <source>
        <strain evidence="2">cv. Morex</strain>
    </source>
</reference>
<reference evidence="1" key="3">
    <citation type="submission" date="2022-01" db="UniProtKB">
        <authorList>
            <consortium name="EnsemblPlants"/>
        </authorList>
    </citation>
    <scope>IDENTIFICATION</scope>
    <source>
        <strain evidence="1">subsp. vulgare</strain>
    </source>
</reference>
<proteinExistence type="predicted"/>
<dbReference type="Gramene" id="HORVU.MOREX.r2.2HG0108830.1">
    <property type="protein sequence ID" value="HORVU.MOREX.r2.2HG0108830.1.CDS.1"/>
    <property type="gene ID" value="HORVU.MOREX.r2.2HG0108830"/>
</dbReference>
<keyword evidence="2" id="KW-1185">Reference proteome</keyword>
<dbReference type="AlphaFoldDB" id="A0A8I6WSX2"/>
<name>A0A8I6WSX2_HORVV</name>
<protein>
    <submittedName>
        <fullName evidence="1">Uncharacterized protein</fullName>
    </submittedName>
</protein>
<organism evidence="1 2">
    <name type="scientific">Hordeum vulgare subsp. vulgare</name>
    <name type="common">Domesticated barley</name>
    <dbReference type="NCBI Taxonomy" id="112509"/>
    <lineage>
        <taxon>Eukaryota</taxon>
        <taxon>Viridiplantae</taxon>
        <taxon>Streptophyta</taxon>
        <taxon>Embryophyta</taxon>
        <taxon>Tracheophyta</taxon>
        <taxon>Spermatophyta</taxon>
        <taxon>Magnoliopsida</taxon>
        <taxon>Liliopsida</taxon>
        <taxon>Poales</taxon>
        <taxon>Poaceae</taxon>
        <taxon>BOP clade</taxon>
        <taxon>Pooideae</taxon>
        <taxon>Triticodae</taxon>
        <taxon>Triticeae</taxon>
        <taxon>Hordeinae</taxon>
        <taxon>Hordeum</taxon>
    </lineage>
</organism>
<dbReference type="Gramene" id="HORVU.MOREX.r3.2HG0131930.1">
    <property type="protein sequence ID" value="HORVU.MOREX.r3.2HG0131930.1.CDS1"/>
    <property type="gene ID" value="HORVU.MOREX.r3.2HG0131930"/>
</dbReference>
<evidence type="ECO:0000313" key="1">
    <source>
        <dbReference type="EnsemblPlants" id="HORVU.MOREX.r3.2HG0131930.1.CDS1"/>
    </source>
</evidence>
<dbReference type="Proteomes" id="UP000011116">
    <property type="component" value="Chromosome 2H"/>
</dbReference>
<reference evidence="1" key="2">
    <citation type="submission" date="2020-10" db="EMBL/GenBank/DDBJ databases">
        <authorList>
            <person name="Scholz U."/>
            <person name="Mascher M."/>
            <person name="Fiebig A."/>
        </authorList>
    </citation>
    <scope>NUCLEOTIDE SEQUENCE [LARGE SCALE GENOMIC DNA]</scope>
    <source>
        <strain evidence="1">cv. Morex</strain>
    </source>
</reference>
<sequence>MNYNVPTFRFPPTVPERRYPAGIIVETTLCVWAISKWRGPREFAQAFLHAGFGHLPAGSPVMFHLEEICPNASSPPTVLLANFTNRFDAFYLVGKMFWCGCEFIAFTTYNIFTNIDSIFPTLNAMHSLPYYIDENGMEQEY</sequence>